<dbReference type="EMBL" id="CP030032">
    <property type="protein sequence ID" value="AWV89015.1"/>
    <property type="molecule type" value="Genomic_DNA"/>
</dbReference>
<organism evidence="1 2">
    <name type="scientific">Bradymonas sediminis</name>
    <dbReference type="NCBI Taxonomy" id="1548548"/>
    <lineage>
        <taxon>Bacteria</taxon>
        <taxon>Deltaproteobacteria</taxon>
        <taxon>Bradymonadales</taxon>
        <taxon>Bradymonadaceae</taxon>
        <taxon>Bradymonas</taxon>
    </lineage>
</organism>
<accession>A0A2Z4FJL3</accession>
<keyword evidence="2" id="KW-1185">Reference proteome</keyword>
<protein>
    <submittedName>
        <fullName evidence="1">Uncharacterized protein</fullName>
    </submittedName>
</protein>
<gene>
    <name evidence="1" type="ORF">DN745_06550</name>
</gene>
<dbReference type="Proteomes" id="UP000249799">
    <property type="component" value="Chromosome"/>
</dbReference>
<dbReference type="RefSeq" id="WP_111333168.1">
    <property type="nucleotide sequence ID" value="NZ_CP030032.1"/>
</dbReference>
<reference evidence="1 2" key="1">
    <citation type="submission" date="2018-06" db="EMBL/GenBank/DDBJ databases">
        <title>Lujinxingia sediminis gen. nov. sp. nov., a new facultative anaerobic member of the class Deltaproteobacteria, and proposal of Lujinxingaceae fam. nov.</title>
        <authorList>
            <person name="Guo L.-Y."/>
            <person name="Li C.-M."/>
            <person name="Wang S."/>
            <person name="Du Z.-J."/>
        </authorList>
    </citation>
    <scope>NUCLEOTIDE SEQUENCE [LARGE SCALE GENOMIC DNA]</scope>
    <source>
        <strain evidence="1 2">FA350</strain>
    </source>
</reference>
<sequence length="158" mass="17425">MLETYRSKLAKLDISKKRLAELQETLVAKGEQAGAFGAQMRKELERRSVLAAGRARDVSLERIYEAGESGLSTAAELLDRVAADRPEADKLRKGAAASAEARAALQNPPLEDYDNLTVAEVSASLEGLSVYQLDKVRRYEVAHKNRVTLLRDIDERIG</sequence>
<dbReference type="KEGG" id="bsed:DN745_06550"/>
<name>A0A2Z4FJL3_9DELT</name>
<dbReference type="AlphaFoldDB" id="A0A2Z4FJL3"/>
<proteinExistence type="predicted"/>
<evidence type="ECO:0000313" key="2">
    <source>
        <dbReference type="Proteomes" id="UP000249799"/>
    </source>
</evidence>
<dbReference type="OrthoDB" id="8759311at2"/>
<evidence type="ECO:0000313" key="1">
    <source>
        <dbReference type="EMBL" id="AWV89015.1"/>
    </source>
</evidence>